<evidence type="ECO:0000256" key="1">
    <source>
        <dbReference type="SAM" id="Phobius"/>
    </source>
</evidence>
<gene>
    <name evidence="2" type="ORF">NVIE_012530</name>
</gene>
<keyword evidence="1" id="KW-1133">Transmembrane helix</keyword>
<proteinExistence type="predicted"/>
<feature type="transmembrane region" description="Helical" evidence="1">
    <location>
        <begin position="53"/>
        <end position="72"/>
    </location>
</feature>
<dbReference type="RefSeq" id="WP_075054485.1">
    <property type="nucleotide sequence ID" value="NZ_CP007536.1"/>
</dbReference>
<dbReference type="GeneID" id="74946513"/>
<dbReference type="Proteomes" id="UP000027093">
    <property type="component" value="Chromosome"/>
</dbReference>
<keyword evidence="1" id="KW-0472">Membrane</keyword>
<dbReference type="HOGENOM" id="CLU_2366066_0_0_2"/>
<reference evidence="2 3" key="1">
    <citation type="journal article" date="2014" name="Int. J. Syst. Evol. Microbiol.">
        <title>Nitrososphaera viennensis gen. nov., sp. nov., an aerobic and mesophilic, ammonia-oxidizing archaeon from soil and a member of the archaeal phylum Thaumarchaeota.</title>
        <authorList>
            <person name="Stieglmeier M."/>
            <person name="Klingl A."/>
            <person name="Alves R.J."/>
            <person name="Rittmann S.K."/>
            <person name="Melcher M."/>
            <person name="Leisch N."/>
            <person name="Schleper C."/>
        </authorList>
    </citation>
    <scope>NUCLEOTIDE SEQUENCE [LARGE SCALE GENOMIC DNA]</scope>
    <source>
        <strain evidence="2">EN76</strain>
    </source>
</reference>
<dbReference type="STRING" id="926571.NVIE_012530"/>
<name>A0A060HPL8_9ARCH</name>
<feature type="transmembrane region" description="Helical" evidence="1">
    <location>
        <begin position="20"/>
        <end position="41"/>
    </location>
</feature>
<protein>
    <submittedName>
        <fullName evidence="2">Uncharacterized protein</fullName>
    </submittedName>
</protein>
<dbReference type="AlphaFoldDB" id="A0A060HPL8"/>
<keyword evidence="3" id="KW-1185">Reference proteome</keyword>
<evidence type="ECO:0000313" key="2">
    <source>
        <dbReference type="EMBL" id="AIC15486.1"/>
    </source>
</evidence>
<dbReference type="OrthoDB" id="378779at2157"/>
<dbReference type="KEGG" id="nvn:NVIE_012530"/>
<evidence type="ECO:0000313" key="3">
    <source>
        <dbReference type="Proteomes" id="UP000027093"/>
    </source>
</evidence>
<organism evidence="2 3">
    <name type="scientific">Nitrososphaera viennensis EN76</name>
    <dbReference type="NCBI Taxonomy" id="926571"/>
    <lineage>
        <taxon>Archaea</taxon>
        <taxon>Nitrososphaerota</taxon>
        <taxon>Nitrososphaeria</taxon>
        <taxon>Nitrososphaerales</taxon>
        <taxon>Nitrososphaeraceae</taxon>
        <taxon>Nitrososphaera</taxon>
    </lineage>
</organism>
<accession>A0A060HPL8</accession>
<dbReference type="EMBL" id="CP007536">
    <property type="protein sequence ID" value="AIC15486.1"/>
    <property type="molecule type" value="Genomic_DNA"/>
</dbReference>
<sequence>MLRATVKMLKSTHRHPANRALHAAGLPIYAYGIAMIISYFAGAGTTTTIADALLGLGLWAVAVSMFVAGHAIEGNVRSMTPVLLARLVSRSLHHLAKQRVHLLR</sequence>
<keyword evidence="1" id="KW-0812">Transmembrane</keyword>